<dbReference type="InterPro" id="IPR018980">
    <property type="entry name" value="FERM_PH-like_C"/>
</dbReference>
<dbReference type="Gene3D" id="3.10.20.90">
    <property type="entry name" value="Phosphatidylinositol 3-kinase Catalytic Subunit, Chain A, domain 1"/>
    <property type="match status" value="1"/>
</dbReference>
<dbReference type="AlphaFoldDB" id="A0AAV2TTQ8"/>
<evidence type="ECO:0000259" key="6">
    <source>
        <dbReference type="PROSITE" id="PS50057"/>
    </source>
</evidence>
<dbReference type="GO" id="GO:0005886">
    <property type="term" value="C:plasma membrane"/>
    <property type="evidence" value="ECO:0007669"/>
    <property type="project" value="UniProtKB-SubCell"/>
</dbReference>
<dbReference type="InterPro" id="IPR035963">
    <property type="entry name" value="FERM_2"/>
</dbReference>
<evidence type="ECO:0000313" key="7">
    <source>
        <dbReference type="EMBL" id="CAL5139833.1"/>
    </source>
</evidence>
<gene>
    <name evidence="7" type="ORF">CDAUBV1_LOCUS15033</name>
</gene>
<name>A0AAV2TTQ8_CALDB</name>
<feature type="region of interest" description="Disordered" evidence="5">
    <location>
        <begin position="416"/>
        <end position="486"/>
    </location>
</feature>
<organism evidence="7 8">
    <name type="scientific">Calicophoron daubneyi</name>
    <name type="common">Rumen fluke</name>
    <name type="synonym">Paramphistomum daubneyi</name>
    <dbReference type="NCBI Taxonomy" id="300641"/>
    <lineage>
        <taxon>Eukaryota</taxon>
        <taxon>Metazoa</taxon>
        <taxon>Spiralia</taxon>
        <taxon>Lophotrochozoa</taxon>
        <taxon>Platyhelminthes</taxon>
        <taxon>Trematoda</taxon>
        <taxon>Digenea</taxon>
        <taxon>Plagiorchiida</taxon>
        <taxon>Pronocephalata</taxon>
        <taxon>Paramphistomoidea</taxon>
        <taxon>Paramphistomidae</taxon>
        <taxon>Calicophoron</taxon>
    </lineage>
</organism>
<dbReference type="SUPFAM" id="SSF47031">
    <property type="entry name" value="Second domain of FERM"/>
    <property type="match status" value="1"/>
</dbReference>
<feature type="compositionally biased region" description="Basic and acidic residues" evidence="5">
    <location>
        <begin position="416"/>
        <end position="443"/>
    </location>
</feature>
<dbReference type="SUPFAM" id="SSF50729">
    <property type="entry name" value="PH domain-like"/>
    <property type="match status" value="1"/>
</dbReference>
<feature type="compositionally biased region" description="Basic and acidic residues" evidence="5">
    <location>
        <begin position="460"/>
        <end position="469"/>
    </location>
</feature>
<keyword evidence="4" id="KW-0175">Coiled coil</keyword>
<accession>A0AAV2TTQ8</accession>
<feature type="domain" description="FERM" evidence="6">
    <location>
        <begin position="10"/>
        <end position="301"/>
    </location>
</feature>
<sequence length="508" mass="58218">MGCFGRMSSSTVPVRVTTPESTADLNVNRNLTIQQLLHEVCQQLGLHETWYFGLKQKTEKKTEEWLDSKSKLSSLKTGNGKINVSLEIRYYPGEISEELIEDRTQWIFYCEVKRQILANEISCAAENALLLASYQAVIENGSYNSATYKPGLLDIKKYLPSGILKQYKVDNSQWESKIVQWYQKHGNMCKEEAVMNYLKFAQELDTYGLVFVPIKNVKSTSLLLGIDALGVNVYPANDKRAPKVHVTYGEIQSVIAKGNKVTIKPTEAGVKEMSFTCDKLDDSKLVAAMITGNLEMYKRRRSPDTPEIIQMKARAKKAKELRIAEQKKLDEARRIEEERYRAMEQSLQEKDTALKQSKATVTEREKAIKVLEEELKNVKHLKDEIEQKQKMSEEANVQLTKELESVKKREQELLAKNAEIKGHSEDDSLRRKPTKPGDHETKSLPKPQEPQNITDSDLAAIRDEIERKSIWNNPNYDENPDRDRNRMKTLRILRTGNTKSTVEVFEAL</sequence>
<dbReference type="Gene3D" id="2.30.29.30">
    <property type="entry name" value="Pleckstrin-homology domain (PH domain)/Phosphotyrosine-binding domain (PTB)"/>
    <property type="match status" value="1"/>
</dbReference>
<evidence type="ECO:0000313" key="8">
    <source>
        <dbReference type="Proteomes" id="UP001497525"/>
    </source>
</evidence>
<dbReference type="InterPro" id="IPR008954">
    <property type="entry name" value="Moesin_tail_sf"/>
</dbReference>
<dbReference type="PROSITE" id="PS50057">
    <property type="entry name" value="FERM_3"/>
    <property type="match status" value="1"/>
</dbReference>
<dbReference type="GO" id="GO:0003779">
    <property type="term" value="F:actin binding"/>
    <property type="evidence" value="ECO:0007669"/>
    <property type="project" value="InterPro"/>
</dbReference>
<dbReference type="Gene3D" id="1.20.80.10">
    <property type="match status" value="1"/>
</dbReference>
<evidence type="ECO:0000256" key="3">
    <source>
        <dbReference type="ARBA" id="ARBA00023136"/>
    </source>
</evidence>
<evidence type="ECO:0000256" key="5">
    <source>
        <dbReference type="SAM" id="MobiDB-lite"/>
    </source>
</evidence>
<dbReference type="SUPFAM" id="SSF48678">
    <property type="entry name" value="Moesin tail domain"/>
    <property type="match status" value="1"/>
</dbReference>
<dbReference type="SMART" id="SM01196">
    <property type="entry name" value="FERM_C"/>
    <property type="match status" value="1"/>
</dbReference>
<dbReference type="SMART" id="SM00295">
    <property type="entry name" value="B41"/>
    <property type="match status" value="1"/>
</dbReference>
<reference evidence="7" key="1">
    <citation type="submission" date="2024-06" db="EMBL/GenBank/DDBJ databases">
        <authorList>
            <person name="Liu X."/>
            <person name="Lenzi L."/>
            <person name="Haldenby T S."/>
            <person name="Uol C."/>
        </authorList>
    </citation>
    <scope>NUCLEOTIDE SEQUENCE</scope>
</reference>
<dbReference type="InterPro" id="IPR011993">
    <property type="entry name" value="PH-like_dom_sf"/>
</dbReference>
<keyword evidence="2" id="KW-1003">Cell membrane</keyword>
<keyword evidence="3" id="KW-0472">Membrane</keyword>
<protein>
    <recommendedName>
        <fullName evidence="6">FERM domain-containing protein</fullName>
    </recommendedName>
</protein>
<comment type="caution">
    <text evidence="7">The sequence shown here is derived from an EMBL/GenBank/DDBJ whole genome shotgun (WGS) entry which is preliminary data.</text>
</comment>
<dbReference type="InterPro" id="IPR000299">
    <property type="entry name" value="FERM_domain"/>
</dbReference>
<dbReference type="InterPro" id="IPR000798">
    <property type="entry name" value="Ez/rad/moesin-like"/>
</dbReference>
<dbReference type="Pfam" id="PF00373">
    <property type="entry name" value="FERM_M"/>
    <property type="match status" value="1"/>
</dbReference>
<dbReference type="CDD" id="cd14473">
    <property type="entry name" value="FERM_B-lobe"/>
    <property type="match status" value="1"/>
</dbReference>
<dbReference type="InterPro" id="IPR019748">
    <property type="entry name" value="FERM_central"/>
</dbReference>
<dbReference type="Pfam" id="PF09379">
    <property type="entry name" value="FERM_N"/>
    <property type="match status" value="1"/>
</dbReference>
<dbReference type="SUPFAM" id="SSF54236">
    <property type="entry name" value="Ubiquitin-like"/>
    <property type="match status" value="1"/>
</dbReference>
<dbReference type="InterPro" id="IPR018979">
    <property type="entry name" value="FERM_N"/>
</dbReference>
<dbReference type="InterPro" id="IPR011174">
    <property type="entry name" value="ERM"/>
</dbReference>
<proteinExistence type="predicted"/>
<dbReference type="Pfam" id="PF09380">
    <property type="entry name" value="FERM_C"/>
    <property type="match status" value="1"/>
</dbReference>
<evidence type="ECO:0000256" key="4">
    <source>
        <dbReference type="SAM" id="Coils"/>
    </source>
</evidence>
<feature type="coiled-coil region" evidence="4">
    <location>
        <begin position="315"/>
        <end position="416"/>
    </location>
</feature>
<evidence type="ECO:0000256" key="1">
    <source>
        <dbReference type="ARBA" id="ARBA00004202"/>
    </source>
</evidence>
<evidence type="ECO:0000256" key="2">
    <source>
        <dbReference type="ARBA" id="ARBA00022475"/>
    </source>
</evidence>
<dbReference type="EMBL" id="CAXLJL010000667">
    <property type="protein sequence ID" value="CAL5139833.1"/>
    <property type="molecule type" value="Genomic_DNA"/>
</dbReference>
<dbReference type="InterPro" id="IPR014352">
    <property type="entry name" value="FERM/acyl-CoA-bd_prot_sf"/>
</dbReference>
<dbReference type="Proteomes" id="UP001497525">
    <property type="component" value="Unassembled WGS sequence"/>
</dbReference>
<dbReference type="InterPro" id="IPR019749">
    <property type="entry name" value="Band_41_domain"/>
</dbReference>
<dbReference type="PRINTS" id="PR00935">
    <property type="entry name" value="BAND41"/>
</dbReference>
<dbReference type="PANTHER" id="PTHR23281">
    <property type="entry name" value="MERLIN/MOESIN/EZRIN/RADIXIN"/>
    <property type="match status" value="1"/>
</dbReference>
<dbReference type="PRINTS" id="PR00661">
    <property type="entry name" value="ERMFAMILY"/>
</dbReference>
<dbReference type="InterPro" id="IPR029071">
    <property type="entry name" value="Ubiquitin-like_domsf"/>
</dbReference>
<comment type="subcellular location">
    <subcellularLocation>
        <location evidence="1">Cell membrane</location>
        <topology evidence="1">Peripheral membrane protein</topology>
    </subcellularLocation>
</comment>